<feature type="compositionally biased region" description="Basic and acidic residues" evidence="1">
    <location>
        <begin position="1"/>
        <end position="13"/>
    </location>
</feature>
<evidence type="ECO:0000256" key="1">
    <source>
        <dbReference type="SAM" id="MobiDB-lite"/>
    </source>
</evidence>
<reference evidence="2 3" key="1">
    <citation type="journal article" date="2014" name="Am. J. Bot.">
        <title>Genome assembly and annotation for red clover (Trifolium pratense; Fabaceae).</title>
        <authorList>
            <person name="Istvanek J."/>
            <person name="Jaros M."/>
            <person name="Krenek A."/>
            <person name="Repkova J."/>
        </authorList>
    </citation>
    <scope>NUCLEOTIDE SEQUENCE [LARGE SCALE GENOMIC DNA]</scope>
    <source>
        <strain evidence="3">cv. Tatra</strain>
        <tissue evidence="2">Young leaves</tissue>
    </source>
</reference>
<dbReference type="CDD" id="cd22744">
    <property type="entry name" value="OTU"/>
    <property type="match status" value="1"/>
</dbReference>
<name>A0A2K3PAB4_TRIPR</name>
<feature type="region of interest" description="Disordered" evidence="1">
    <location>
        <begin position="1"/>
        <end position="37"/>
    </location>
</feature>
<organism evidence="2 3">
    <name type="scientific">Trifolium pratense</name>
    <name type="common">Red clover</name>
    <dbReference type="NCBI Taxonomy" id="57577"/>
    <lineage>
        <taxon>Eukaryota</taxon>
        <taxon>Viridiplantae</taxon>
        <taxon>Streptophyta</taxon>
        <taxon>Embryophyta</taxon>
        <taxon>Tracheophyta</taxon>
        <taxon>Spermatophyta</taxon>
        <taxon>Magnoliopsida</taxon>
        <taxon>eudicotyledons</taxon>
        <taxon>Gunneridae</taxon>
        <taxon>Pentapetalae</taxon>
        <taxon>rosids</taxon>
        <taxon>fabids</taxon>
        <taxon>Fabales</taxon>
        <taxon>Fabaceae</taxon>
        <taxon>Papilionoideae</taxon>
        <taxon>50 kb inversion clade</taxon>
        <taxon>NPAAA clade</taxon>
        <taxon>Hologalegina</taxon>
        <taxon>IRL clade</taxon>
        <taxon>Trifolieae</taxon>
        <taxon>Trifolium</taxon>
    </lineage>
</organism>
<sequence length="214" mass="24462">MENTSEKGRKSVRSENVLAEAVKKRARNSSGGDESSEMYYIDRMPSFMHPYIEAITNVKGDGNCGYHVIALDSRNNEHDFQLIKDDMLNELRLHEDDYLNLYGDDKRLAYITEALLPSKRNTRRGGVALMEKWFTFPDMGHVAASILNRVVLQDGCPIPQTCPAWRNHCSPEAAAWESYFLDRQTRFEELEKAEIRDNKTKIGVGSNFDDPLVL</sequence>
<comment type="caution">
    <text evidence="2">The sequence shown here is derived from an EMBL/GenBank/DDBJ whole genome shotgun (WGS) entry which is preliminary data.</text>
</comment>
<evidence type="ECO:0000313" key="3">
    <source>
        <dbReference type="Proteomes" id="UP000236291"/>
    </source>
</evidence>
<gene>
    <name evidence="2" type="ORF">L195_g008859</name>
</gene>
<accession>A0A2K3PAB4</accession>
<dbReference type="EMBL" id="ASHM01005136">
    <property type="protein sequence ID" value="PNY12233.1"/>
    <property type="molecule type" value="Genomic_DNA"/>
</dbReference>
<evidence type="ECO:0000313" key="2">
    <source>
        <dbReference type="EMBL" id="PNY12233.1"/>
    </source>
</evidence>
<dbReference type="AlphaFoldDB" id="A0A2K3PAB4"/>
<reference evidence="2 3" key="2">
    <citation type="journal article" date="2017" name="Front. Plant Sci.">
        <title>Gene Classification and Mining of Molecular Markers Useful in Red Clover (Trifolium pratense) Breeding.</title>
        <authorList>
            <person name="Istvanek J."/>
            <person name="Dluhosova J."/>
            <person name="Dluhos P."/>
            <person name="Patkova L."/>
            <person name="Nedelnik J."/>
            <person name="Repkova J."/>
        </authorList>
    </citation>
    <scope>NUCLEOTIDE SEQUENCE [LARGE SCALE GENOMIC DNA]</scope>
    <source>
        <strain evidence="3">cv. Tatra</strain>
        <tissue evidence="2">Young leaves</tissue>
    </source>
</reference>
<protein>
    <submittedName>
        <fullName evidence="2">Sex determination protein tasselseed-2</fullName>
    </submittedName>
</protein>
<proteinExistence type="predicted"/>
<dbReference type="Proteomes" id="UP000236291">
    <property type="component" value="Unassembled WGS sequence"/>
</dbReference>